<organism evidence="1 2">
    <name type="scientific">Paenibacillus mesotrionivorans</name>
    <dbReference type="NCBI Taxonomy" id="3160968"/>
    <lineage>
        <taxon>Bacteria</taxon>
        <taxon>Bacillati</taxon>
        <taxon>Bacillota</taxon>
        <taxon>Bacilli</taxon>
        <taxon>Bacillales</taxon>
        <taxon>Paenibacillaceae</taxon>
        <taxon>Paenibacillus</taxon>
    </lineage>
</organism>
<evidence type="ECO:0000313" key="1">
    <source>
        <dbReference type="EMBL" id="MFM9327216.1"/>
    </source>
</evidence>
<sequence>MKDYLTPEWMEAILTAVIIPLFGILTKYIITLLKRRIAQLEQNIGQERARNYLSLAENAIESAVISVNQTFVEALKKEGTFDEEAMAQSFRMAKELAAGIIGNAAREGLKLVYEDVDAWLDSKIEFYVNRIK</sequence>
<dbReference type="Proteomes" id="UP001631969">
    <property type="component" value="Unassembled WGS sequence"/>
</dbReference>
<proteinExistence type="predicted"/>
<reference evidence="1" key="1">
    <citation type="submission" date="2024-12" db="EMBL/GenBank/DDBJ databases">
        <authorList>
            <person name="Wu N."/>
        </authorList>
    </citation>
    <scope>NUCLEOTIDE SEQUENCE</scope>
    <source>
        <strain evidence="1">P15</strain>
    </source>
</reference>
<accession>A0ACC7NRB1</accession>
<keyword evidence="2" id="KW-1185">Reference proteome</keyword>
<evidence type="ECO:0000313" key="2">
    <source>
        <dbReference type="Proteomes" id="UP001631969"/>
    </source>
</evidence>
<dbReference type="EMBL" id="JBJURJ010000002">
    <property type="protein sequence ID" value="MFM9327216.1"/>
    <property type="molecule type" value="Genomic_DNA"/>
</dbReference>
<gene>
    <name evidence="1" type="ORF">ACI1P1_02785</name>
</gene>
<comment type="caution">
    <text evidence="1">The sequence shown here is derived from an EMBL/GenBank/DDBJ whole genome shotgun (WGS) entry which is preliminary data.</text>
</comment>
<protein>
    <submittedName>
        <fullName evidence="1">Uncharacterized protein</fullName>
    </submittedName>
</protein>
<name>A0ACC7NRB1_9BACL</name>